<reference evidence="3" key="1">
    <citation type="journal article" date="2019" name="Sci. Rep.">
        <title>Draft genome of Tanacetum cinerariifolium, the natural source of mosquito coil.</title>
        <authorList>
            <person name="Yamashiro T."/>
            <person name="Shiraishi A."/>
            <person name="Satake H."/>
            <person name="Nakayama K."/>
        </authorList>
    </citation>
    <scope>NUCLEOTIDE SEQUENCE</scope>
</reference>
<feature type="compositionally biased region" description="Polar residues" evidence="2">
    <location>
        <begin position="635"/>
        <end position="647"/>
    </location>
</feature>
<gene>
    <name evidence="3" type="ORF">Tci_057491</name>
</gene>
<evidence type="ECO:0000256" key="2">
    <source>
        <dbReference type="SAM" id="MobiDB-lite"/>
    </source>
</evidence>
<feature type="region of interest" description="Disordered" evidence="2">
    <location>
        <begin position="168"/>
        <end position="189"/>
    </location>
</feature>
<feature type="region of interest" description="Disordered" evidence="2">
    <location>
        <begin position="627"/>
        <end position="655"/>
    </location>
</feature>
<dbReference type="AlphaFoldDB" id="A0A6L2NH53"/>
<feature type="coiled-coil region" evidence="1">
    <location>
        <begin position="333"/>
        <end position="367"/>
    </location>
</feature>
<name>A0A6L2NH53_TANCI</name>
<comment type="caution">
    <text evidence="3">The sequence shown here is derived from an EMBL/GenBank/DDBJ whole genome shotgun (WGS) entry which is preliminary data.</text>
</comment>
<evidence type="ECO:0000256" key="1">
    <source>
        <dbReference type="SAM" id="Coils"/>
    </source>
</evidence>
<accession>A0A6L2NH53</accession>
<evidence type="ECO:0000313" key="3">
    <source>
        <dbReference type="EMBL" id="GEU85513.1"/>
    </source>
</evidence>
<protein>
    <submittedName>
        <fullName evidence="3">Uncharacterized protein</fullName>
    </submittedName>
</protein>
<feature type="compositionally biased region" description="Polar residues" evidence="2">
    <location>
        <begin position="168"/>
        <end position="186"/>
    </location>
</feature>
<dbReference type="EMBL" id="BKCJ010009124">
    <property type="protein sequence ID" value="GEU85513.1"/>
    <property type="molecule type" value="Genomic_DNA"/>
</dbReference>
<keyword evidence="1" id="KW-0175">Coiled coil</keyword>
<feature type="coiled-coil region" evidence="1">
    <location>
        <begin position="72"/>
        <end position="130"/>
    </location>
</feature>
<proteinExistence type="predicted"/>
<feature type="coiled-coil region" evidence="1">
    <location>
        <begin position="477"/>
        <end position="529"/>
    </location>
</feature>
<organism evidence="3">
    <name type="scientific">Tanacetum cinerariifolium</name>
    <name type="common">Dalmatian daisy</name>
    <name type="synonym">Chrysanthemum cinerariifolium</name>
    <dbReference type="NCBI Taxonomy" id="118510"/>
    <lineage>
        <taxon>Eukaryota</taxon>
        <taxon>Viridiplantae</taxon>
        <taxon>Streptophyta</taxon>
        <taxon>Embryophyta</taxon>
        <taxon>Tracheophyta</taxon>
        <taxon>Spermatophyta</taxon>
        <taxon>Magnoliopsida</taxon>
        <taxon>eudicotyledons</taxon>
        <taxon>Gunneridae</taxon>
        <taxon>Pentapetalae</taxon>
        <taxon>asterids</taxon>
        <taxon>campanulids</taxon>
        <taxon>Asterales</taxon>
        <taxon>Asteraceae</taxon>
        <taxon>Asteroideae</taxon>
        <taxon>Anthemideae</taxon>
        <taxon>Anthemidinae</taxon>
        <taxon>Tanacetum</taxon>
    </lineage>
</organism>
<sequence>MYHNLNQLQWQLKRDSCHGHNSKTCLGHDSKTCLVVLRTQFKEFFHSKEVNASDFQNKCWQKNFIDGTKYESENYKHLLLRYLDELDKLINERVLKDDELQMKEKEVQAIKEIENRLKEKEIQQQCLVTAGAVLEACMVTKGATLKACLVNKGRALDDNLVIKETIDDSVTSSEQPDESSNSQQPHATFPQLDSGVAVQTFIPTDDPIACLHKAMAFMVIVQQVQGGQGQNVAGMGSKEKILLVQAQESGHVLETISEVHLDMFEIVFAHGIQNHEQPKSSPDAYVVNENNFDITSDIPNMDPDRGKKEHDDVNYEQQRAFFASLINNRKCDVEKYNKVNSEAQQANALLKNELERYKEKEKHFAKDMITKSEYCKKNKLLNDEIPYLKSQSCEKDKTFTKENGKFDELRKAGQTDQTLRMLLPKEDNVNTGKQGLGFENQNDYVNPSLLNKAKELAPCSYNIDEMGKDELSDHKIIKELEMTLAQQTKDIEDAKVDFLKKTDKFETYFEKLKKTKVVLERQLDRKIRDSYAKKDQFLKQIAYLESKLASQDLISNQKEYSDLRTSYNALKAKFDSLNQNKGKSSVSNYSTPKVSVSLKFYMRESSKSFPKRMSQFTTYSLQKDTKFSKKPQVYETPTPQKILNSNDSIKKRHVI</sequence>